<dbReference type="RefSeq" id="WP_131100291.1">
    <property type="nucleotide sequence ID" value="NZ_CP036455.1"/>
</dbReference>
<keyword evidence="1" id="KW-1133">Transmembrane helix</keyword>
<protein>
    <submittedName>
        <fullName evidence="2">Uncharacterized protein</fullName>
    </submittedName>
</protein>
<name>A0A4P6Q5I5_9ACTN</name>
<feature type="transmembrane region" description="Helical" evidence="1">
    <location>
        <begin position="85"/>
        <end position="108"/>
    </location>
</feature>
<feature type="transmembrane region" description="Helical" evidence="1">
    <location>
        <begin position="114"/>
        <end position="135"/>
    </location>
</feature>
<dbReference type="InterPro" id="IPR036259">
    <property type="entry name" value="MFS_trans_sf"/>
</dbReference>
<reference evidence="2 3" key="1">
    <citation type="submission" date="2019-02" db="EMBL/GenBank/DDBJ databases">
        <authorList>
            <person name="Khodamoradi S."/>
            <person name="Hahnke R.L."/>
            <person name="Kaempfer P."/>
            <person name="Schumann P."/>
            <person name="Rohde M."/>
            <person name="Steinert M."/>
            <person name="Luzhetskyy A."/>
            <person name="Wink J."/>
            <person name="Ruckert C."/>
        </authorList>
    </citation>
    <scope>NUCLEOTIDE SEQUENCE [LARGE SCALE GENOMIC DNA]</scope>
    <source>
        <strain evidence="2 3">M2</strain>
    </source>
</reference>
<keyword evidence="1" id="KW-0812">Transmembrane</keyword>
<dbReference type="AlphaFoldDB" id="A0A4P6Q5I5"/>
<feature type="transmembrane region" description="Helical" evidence="1">
    <location>
        <begin position="36"/>
        <end position="58"/>
    </location>
</feature>
<accession>A0A4P6Q5I5</accession>
<keyword evidence="3" id="KW-1185">Reference proteome</keyword>
<sequence length="138" mass="15256" precursor="true">MSTIKTRAKRMWLVVAVAVAAVPAFALVVYAGHSNWVMTTIVTAVVCLGLWGVLRVHLRPEEATDSQRAESGSFLDERDRSISMAAFAIMGGIALVFSLIGVYSTLLFGMDAQFFVTTQFLMLMVAYPLAIRYFAKRR</sequence>
<organism evidence="2 3">
    <name type="scientific">Streptomonospora litoralis</name>
    <dbReference type="NCBI Taxonomy" id="2498135"/>
    <lineage>
        <taxon>Bacteria</taxon>
        <taxon>Bacillati</taxon>
        <taxon>Actinomycetota</taxon>
        <taxon>Actinomycetes</taxon>
        <taxon>Streptosporangiales</taxon>
        <taxon>Nocardiopsidaceae</taxon>
        <taxon>Streptomonospora</taxon>
    </lineage>
</organism>
<dbReference type="KEGG" id="strr:EKD16_20670"/>
<evidence type="ECO:0000313" key="3">
    <source>
        <dbReference type="Proteomes" id="UP000292235"/>
    </source>
</evidence>
<evidence type="ECO:0000256" key="1">
    <source>
        <dbReference type="SAM" id="Phobius"/>
    </source>
</evidence>
<evidence type="ECO:0000313" key="2">
    <source>
        <dbReference type="EMBL" id="QBI55893.1"/>
    </source>
</evidence>
<gene>
    <name evidence="2" type="ORF">EKD16_20670</name>
</gene>
<keyword evidence="1" id="KW-0472">Membrane</keyword>
<dbReference type="EMBL" id="CP036455">
    <property type="protein sequence ID" value="QBI55893.1"/>
    <property type="molecule type" value="Genomic_DNA"/>
</dbReference>
<dbReference type="SUPFAM" id="SSF103473">
    <property type="entry name" value="MFS general substrate transporter"/>
    <property type="match status" value="1"/>
</dbReference>
<proteinExistence type="predicted"/>
<dbReference type="OrthoDB" id="3436879at2"/>
<dbReference type="Proteomes" id="UP000292235">
    <property type="component" value="Chromosome"/>
</dbReference>